<dbReference type="PANTHER" id="PTHR43677">
    <property type="entry name" value="SHORT-CHAIN DEHYDROGENASE/REDUCTASE"/>
    <property type="match status" value="1"/>
</dbReference>
<name>A0A382ARI2_9ZZZZ</name>
<dbReference type="InterPro" id="IPR020843">
    <property type="entry name" value="ER"/>
</dbReference>
<dbReference type="InterPro" id="IPR013154">
    <property type="entry name" value="ADH-like_N"/>
</dbReference>
<accession>A0A382ARI2</accession>
<dbReference type="InterPro" id="IPR002364">
    <property type="entry name" value="Quin_OxRdtase/zeta-crystal_CS"/>
</dbReference>
<gene>
    <name evidence="2" type="ORF">METZ01_LOCUS156451</name>
</gene>
<dbReference type="Gene3D" id="3.90.180.10">
    <property type="entry name" value="Medium-chain alcohol dehydrogenases, catalytic domain"/>
    <property type="match status" value="1"/>
</dbReference>
<dbReference type="CDD" id="cd08241">
    <property type="entry name" value="QOR1"/>
    <property type="match status" value="1"/>
</dbReference>
<dbReference type="Pfam" id="PF00107">
    <property type="entry name" value="ADH_zinc_N"/>
    <property type="match status" value="1"/>
</dbReference>
<dbReference type="InterPro" id="IPR013149">
    <property type="entry name" value="ADH-like_C"/>
</dbReference>
<evidence type="ECO:0000259" key="1">
    <source>
        <dbReference type="SMART" id="SM00829"/>
    </source>
</evidence>
<dbReference type="Pfam" id="PF08240">
    <property type="entry name" value="ADH_N"/>
    <property type="match status" value="1"/>
</dbReference>
<dbReference type="EMBL" id="UINC01026334">
    <property type="protein sequence ID" value="SVB03597.1"/>
    <property type="molecule type" value="Genomic_DNA"/>
</dbReference>
<dbReference type="AlphaFoldDB" id="A0A382ARI2"/>
<dbReference type="SUPFAM" id="SSF50129">
    <property type="entry name" value="GroES-like"/>
    <property type="match status" value="1"/>
</dbReference>
<dbReference type="InterPro" id="IPR051397">
    <property type="entry name" value="Zn-ADH-like_protein"/>
</dbReference>
<dbReference type="GO" id="GO:0016491">
    <property type="term" value="F:oxidoreductase activity"/>
    <property type="evidence" value="ECO:0007669"/>
    <property type="project" value="InterPro"/>
</dbReference>
<dbReference type="Gene3D" id="3.40.50.720">
    <property type="entry name" value="NAD(P)-binding Rossmann-like Domain"/>
    <property type="match status" value="1"/>
</dbReference>
<dbReference type="InterPro" id="IPR036291">
    <property type="entry name" value="NAD(P)-bd_dom_sf"/>
</dbReference>
<feature type="domain" description="Enoyl reductase (ER)" evidence="1">
    <location>
        <begin position="10"/>
        <end position="326"/>
    </location>
</feature>
<dbReference type="PANTHER" id="PTHR43677:SF4">
    <property type="entry name" value="QUINONE OXIDOREDUCTASE-LIKE PROTEIN 2"/>
    <property type="match status" value="1"/>
</dbReference>
<evidence type="ECO:0000313" key="2">
    <source>
        <dbReference type="EMBL" id="SVB03597.1"/>
    </source>
</evidence>
<organism evidence="2">
    <name type="scientific">marine metagenome</name>
    <dbReference type="NCBI Taxonomy" id="408172"/>
    <lineage>
        <taxon>unclassified sequences</taxon>
        <taxon>metagenomes</taxon>
        <taxon>ecological metagenomes</taxon>
    </lineage>
</organism>
<dbReference type="SMART" id="SM00829">
    <property type="entry name" value="PKS_ER"/>
    <property type="match status" value="1"/>
</dbReference>
<dbReference type="InterPro" id="IPR011032">
    <property type="entry name" value="GroES-like_sf"/>
</dbReference>
<sequence>MLAVVVNEINKLSSIEVREIEPPQPESNQVLIESVAAALNFPDLLQIRGKYQIVPATPFVPGKEAAGVVIAVGTDVEHIQPGNRVLVEVDYGAFAEQVTADAQRTFLLPDEIEMPTAVAMGLVYQTAYIALTERASLRAGETVLVTGASGGIGLASVQLAKAFGATVLAATSDPTKFDAVRYAGADHVIDLSMAPLNDKLRDQVYAVTGGKGVNVVLDVVGGQAFDASLRSLAFGGRIVVLGFTSAEIPNIKSNYLLLKNIAAVGMTINGYFAKQPEIVNAAQVEIINLWRQGKIRPNIHAELSLHEFANAFEMLENREVVGKVVLSLG</sequence>
<proteinExistence type="predicted"/>
<dbReference type="PROSITE" id="PS01162">
    <property type="entry name" value="QOR_ZETA_CRYSTAL"/>
    <property type="match status" value="1"/>
</dbReference>
<protein>
    <recommendedName>
        <fullName evidence="1">Enoyl reductase (ER) domain-containing protein</fullName>
    </recommendedName>
</protein>
<dbReference type="SUPFAM" id="SSF51735">
    <property type="entry name" value="NAD(P)-binding Rossmann-fold domains"/>
    <property type="match status" value="1"/>
</dbReference>
<reference evidence="2" key="1">
    <citation type="submission" date="2018-05" db="EMBL/GenBank/DDBJ databases">
        <authorList>
            <person name="Lanie J.A."/>
            <person name="Ng W.-L."/>
            <person name="Kazmierczak K.M."/>
            <person name="Andrzejewski T.M."/>
            <person name="Davidsen T.M."/>
            <person name="Wayne K.J."/>
            <person name="Tettelin H."/>
            <person name="Glass J.I."/>
            <person name="Rusch D."/>
            <person name="Podicherti R."/>
            <person name="Tsui H.-C.T."/>
            <person name="Winkler M.E."/>
        </authorList>
    </citation>
    <scope>NUCLEOTIDE SEQUENCE</scope>
</reference>
<dbReference type="GO" id="GO:0008270">
    <property type="term" value="F:zinc ion binding"/>
    <property type="evidence" value="ECO:0007669"/>
    <property type="project" value="InterPro"/>
</dbReference>